<keyword evidence="1 2" id="KW-0732">Signal</keyword>
<dbReference type="PANTHER" id="PTHR35936">
    <property type="entry name" value="MEMBRANE-BOUND LYTIC MUREIN TRANSGLYCOSYLASE F"/>
    <property type="match status" value="1"/>
</dbReference>
<feature type="signal peptide" evidence="2">
    <location>
        <begin position="1"/>
        <end position="35"/>
    </location>
</feature>
<organism evidence="4 5">
    <name type="scientific">Lichenifustis flavocetrariae</name>
    <dbReference type="NCBI Taxonomy" id="2949735"/>
    <lineage>
        <taxon>Bacteria</taxon>
        <taxon>Pseudomonadati</taxon>
        <taxon>Pseudomonadota</taxon>
        <taxon>Alphaproteobacteria</taxon>
        <taxon>Hyphomicrobiales</taxon>
        <taxon>Lichenihabitantaceae</taxon>
        <taxon>Lichenifustis</taxon>
    </lineage>
</organism>
<dbReference type="AlphaFoldDB" id="A0AA41Z6I1"/>
<dbReference type="RefSeq" id="WP_282587623.1">
    <property type="nucleotide sequence ID" value="NZ_JAMOIM010000023.1"/>
</dbReference>
<keyword evidence="5" id="KW-1185">Reference proteome</keyword>
<dbReference type="EMBL" id="JAMOIM010000023">
    <property type="protein sequence ID" value="MCW6511245.1"/>
    <property type="molecule type" value="Genomic_DNA"/>
</dbReference>
<feature type="chain" id="PRO_5041257915" evidence="2">
    <location>
        <begin position="36"/>
        <end position="301"/>
    </location>
</feature>
<evidence type="ECO:0000313" key="4">
    <source>
        <dbReference type="EMBL" id="MCW6511245.1"/>
    </source>
</evidence>
<dbReference type="PANTHER" id="PTHR35936:SF17">
    <property type="entry name" value="ARGININE-BINDING EXTRACELLULAR PROTEIN ARTP"/>
    <property type="match status" value="1"/>
</dbReference>
<evidence type="ECO:0000256" key="1">
    <source>
        <dbReference type="ARBA" id="ARBA00022729"/>
    </source>
</evidence>
<dbReference type="InterPro" id="IPR001638">
    <property type="entry name" value="Solute-binding_3/MltF_N"/>
</dbReference>
<dbReference type="Gene3D" id="3.40.190.10">
    <property type="entry name" value="Periplasmic binding protein-like II"/>
    <property type="match status" value="2"/>
</dbReference>
<evidence type="ECO:0000256" key="2">
    <source>
        <dbReference type="SAM" id="SignalP"/>
    </source>
</evidence>
<gene>
    <name evidence="4" type="ORF">M8523_24940</name>
</gene>
<evidence type="ECO:0000259" key="3">
    <source>
        <dbReference type="SMART" id="SM00062"/>
    </source>
</evidence>
<evidence type="ECO:0000313" key="5">
    <source>
        <dbReference type="Proteomes" id="UP001165667"/>
    </source>
</evidence>
<comment type="caution">
    <text evidence="4">The sequence shown here is derived from an EMBL/GenBank/DDBJ whole genome shotgun (WGS) entry which is preliminary data.</text>
</comment>
<reference evidence="4" key="1">
    <citation type="submission" date="2022-05" db="EMBL/GenBank/DDBJ databases">
        <authorList>
            <person name="Pankratov T."/>
        </authorList>
    </citation>
    <scope>NUCLEOTIDE SEQUENCE</scope>
    <source>
        <strain evidence="4">BP6-180914</strain>
    </source>
</reference>
<sequence length="301" mass="31687">MSKQVRRAAMASWRPGLGAAVLVLGLAAPVGMASAQDAPAVDKALHDALPKDYQDNGVKVAAFNDWPPDEFAEGGALKGWSIDMAKAMSAKLGVPFTLTGTSFEAILPGLAGRRFDAGFASFAPVPDRLKVLDFIPQRSDGTAYAYLKANPLKIDELKDLCGKSVAVLTGAFDFQYLTKLSAETCVKGGLPPIGLQQFTTESNAELAVSSGRVQLVAAGSAKLQYLAKQTGTYAVSGLAVNELYNGIGVRKGDPLGPVLKNALQAMIDDGSYLTIMARWGVDKQGLLKKAVLVTAEDPDPK</sequence>
<dbReference type="SUPFAM" id="SSF53850">
    <property type="entry name" value="Periplasmic binding protein-like II"/>
    <property type="match status" value="1"/>
</dbReference>
<name>A0AA41Z6I1_9HYPH</name>
<dbReference type="Proteomes" id="UP001165667">
    <property type="component" value="Unassembled WGS sequence"/>
</dbReference>
<protein>
    <submittedName>
        <fullName evidence="4">Transporter substrate-binding domain-containing protein</fullName>
    </submittedName>
</protein>
<accession>A0AA41Z6I1</accession>
<dbReference type="Pfam" id="PF00497">
    <property type="entry name" value="SBP_bac_3"/>
    <property type="match status" value="1"/>
</dbReference>
<dbReference type="SMART" id="SM00062">
    <property type="entry name" value="PBPb"/>
    <property type="match status" value="1"/>
</dbReference>
<proteinExistence type="predicted"/>
<feature type="domain" description="Solute-binding protein family 3/N-terminal" evidence="3">
    <location>
        <begin position="57"/>
        <end position="283"/>
    </location>
</feature>